<dbReference type="SMART" id="SM01144">
    <property type="entry name" value="DTW"/>
    <property type="match status" value="1"/>
</dbReference>
<evidence type="ECO:0000256" key="5">
    <source>
        <dbReference type="ARBA" id="ARBA00034489"/>
    </source>
</evidence>
<dbReference type="InterPro" id="IPR005636">
    <property type="entry name" value="DTW"/>
</dbReference>
<sequence>MSRYCSQCGKSRKACICQWVVPLGNEIELIILQHTSEEHRPLGTARILNLSLNCCTCLIGEDFSNDALLNEYLADDHYQHFILYPSESSLCLSELANSSVTKHKKMRLILLDGTWKKAYKMWQLSTNLHCLPTVKLPEDLQGHYTIRKAPSENSLSTVEAGYYALSLLEPNKDFSPLLNVFEKMIEFQIAQMPPGVFEKNYLKGE</sequence>
<keyword evidence="4" id="KW-0819">tRNA processing</keyword>
<dbReference type="EMBL" id="CP032093">
    <property type="protein sequence ID" value="AXY01544.1"/>
    <property type="molecule type" value="Genomic_DNA"/>
</dbReference>
<gene>
    <name evidence="7" type="ORF">D1115_10650</name>
</gene>
<evidence type="ECO:0000259" key="6">
    <source>
        <dbReference type="SMART" id="SM01144"/>
    </source>
</evidence>
<dbReference type="PANTHER" id="PTHR21392:SF0">
    <property type="entry name" value="TRNA-URIDINE AMINOCARBOXYPROPYLTRANSFERASE 2"/>
    <property type="match status" value="1"/>
</dbReference>
<dbReference type="InterPro" id="IPR039262">
    <property type="entry name" value="DTWD2/TAPT"/>
</dbReference>
<keyword evidence="2" id="KW-0808">Transferase</keyword>
<evidence type="ECO:0000256" key="4">
    <source>
        <dbReference type="ARBA" id="ARBA00022694"/>
    </source>
</evidence>
<feature type="domain" description="DTW" evidence="6">
    <location>
        <begin position="1"/>
        <end position="193"/>
    </location>
</feature>
<dbReference type="RefSeq" id="WP_128811306.1">
    <property type="nucleotide sequence ID" value="NZ_CP032093.1"/>
</dbReference>
<dbReference type="EC" id="2.5.1.25" evidence="1"/>
<reference evidence="7 8" key="1">
    <citation type="submission" date="2018-08" db="EMBL/GenBank/DDBJ databases">
        <title>Genomic taxonomy of the Vibrionaceae family.</title>
        <authorList>
            <person name="Gomez-Gil B."/>
            <person name="Tanaka M."/>
            <person name="Sawabe T."/>
            <person name="Enciso-Ibarra K."/>
        </authorList>
    </citation>
    <scope>NUCLEOTIDE SEQUENCE [LARGE SCALE GENOMIC DNA]</scope>
    <source>
        <strain evidence="7 8">CAIM 1831</strain>
    </source>
</reference>
<protein>
    <recommendedName>
        <fullName evidence="1">tRNA-uridine aminocarboxypropyltransferase</fullName>
        <ecNumber evidence="1">2.5.1.25</ecNumber>
    </recommendedName>
</protein>
<dbReference type="Proteomes" id="UP000262832">
    <property type="component" value="Chromosome I"/>
</dbReference>
<name>A0ABM6YUJ1_9VIBR</name>
<evidence type="ECO:0000313" key="7">
    <source>
        <dbReference type="EMBL" id="AXY01544.1"/>
    </source>
</evidence>
<comment type="similarity">
    <text evidence="5">Belongs to the TDD superfamily. DTWD2 family.</text>
</comment>
<dbReference type="Pfam" id="PF03942">
    <property type="entry name" value="DTW"/>
    <property type="match status" value="1"/>
</dbReference>
<evidence type="ECO:0000313" key="8">
    <source>
        <dbReference type="Proteomes" id="UP000262832"/>
    </source>
</evidence>
<keyword evidence="8" id="KW-1185">Reference proteome</keyword>
<evidence type="ECO:0000256" key="3">
    <source>
        <dbReference type="ARBA" id="ARBA00022691"/>
    </source>
</evidence>
<evidence type="ECO:0000256" key="2">
    <source>
        <dbReference type="ARBA" id="ARBA00022679"/>
    </source>
</evidence>
<keyword evidence="3" id="KW-0949">S-adenosyl-L-methionine</keyword>
<organism evidence="7 8">
    <name type="scientific">Vibrio alfacsensis</name>
    <dbReference type="NCBI Taxonomy" id="1074311"/>
    <lineage>
        <taxon>Bacteria</taxon>
        <taxon>Pseudomonadati</taxon>
        <taxon>Pseudomonadota</taxon>
        <taxon>Gammaproteobacteria</taxon>
        <taxon>Vibrionales</taxon>
        <taxon>Vibrionaceae</taxon>
        <taxon>Vibrio</taxon>
    </lineage>
</organism>
<evidence type="ECO:0000256" key="1">
    <source>
        <dbReference type="ARBA" id="ARBA00012386"/>
    </source>
</evidence>
<proteinExistence type="inferred from homology"/>
<accession>A0ABM6YUJ1</accession>
<dbReference type="PANTHER" id="PTHR21392">
    <property type="entry name" value="TRNA-URIDINE AMINOCARBOXYPROPYLTRANSFERASE 2"/>
    <property type="match status" value="1"/>
</dbReference>